<sequence length="410" mass="48411">MKGWKDKSIAVYYEVHKDLTNLEKVLELLKYKKFNGVLELKSFDGVVEYPIIEGELNKKYFKDFDVFSVYKTNKNFLIHYFRLNEIPSILYYEKEPVWVNLDSINMNIYEFFKKLQNLPLTGFVKVYNRIHFSKSFIFFYMGEAVAGKKDSILTPSVLEDIIHDMKNYPCEVGTFTVPDEILIFYLAKVRYIITLEKYEDLFEVIDKNKMYFIQSINPNEVGFGIFDGDFVFQSDNFQKCFYYEIYEVIKLPEKIQGVDIFDFMSKSDTLNIKSLKDYQGVITYFCPACWSVIKEEDKICPNCGFDLTEFHNMDYEYKLLLSLEHPVKEWRKNVVHVIGIKRLEEAIPYLDIMIDKEQDPFILIEIVDTLVKISTPSVIPLLKKLSEHKYAIVRNKARTTLEKISKILLS</sequence>
<dbReference type="RefSeq" id="WP_012674253.1">
    <property type="nucleotide sequence ID" value="NC_012438.1"/>
</dbReference>
<dbReference type="eggNOG" id="COG1413">
    <property type="taxonomic scope" value="Bacteria"/>
</dbReference>
<dbReference type="SUPFAM" id="SSF48371">
    <property type="entry name" value="ARM repeat"/>
    <property type="match status" value="1"/>
</dbReference>
<reference evidence="1 2" key="1">
    <citation type="journal article" date="2009" name="J. Bacteriol.">
        <title>Complete and draft genome sequences of six members of the Aquificales.</title>
        <authorList>
            <person name="Reysenbach A.L."/>
            <person name="Hamamura N."/>
            <person name="Podar M."/>
            <person name="Griffiths E."/>
            <person name="Ferreira S."/>
            <person name="Hochstein R."/>
            <person name="Heidelberg J."/>
            <person name="Johnson J."/>
            <person name="Mead D."/>
            <person name="Pohorille A."/>
            <person name="Sarmiento M."/>
            <person name="Schweighofer K."/>
            <person name="Seshadri R."/>
            <person name="Voytek M.A."/>
        </authorList>
    </citation>
    <scope>NUCLEOTIDE SEQUENCE [LARGE SCALE GENOMIC DNA]</scope>
    <source>
        <strain evidence="2">Az-Fu1 / DSM 15241 / OCM 825</strain>
    </source>
</reference>
<dbReference type="Gene3D" id="1.25.10.10">
    <property type="entry name" value="Leucine-rich Repeat Variant"/>
    <property type="match status" value="1"/>
</dbReference>
<proteinExistence type="predicted"/>
<dbReference type="KEGG" id="saf:SULAZ_1273"/>
<protein>
    <recommendedName>
        <fullName evidence="3">HEAT repeat domain-containing protein</fullName>
    </recommendedName>
</protein>
<dbReference type="Proteomes" id="UP000001369">
    <property type="component" value="Chromosome"/>
</dbReference>
<organism evidence="1 2">
    <name type="scientific">Sulfurihydrogenibium azorense (strain DSM 15241 / OCM 825 / Az-Fu1)</name>
    <dbReference type="NCBI Taxonomy" id="204536"/>
    <lineage>
        <taxon>Bacteria</taxon>
        <taxon>Pseudomonadati</taxon>
        <taxon>Aquificota</taxon>
        <taxon>Aquificia</taxon>
        <taxon>Aquificales</taxon>
        <taxon>Hydrogenothermaceae</taxon>
        <taxon>Sulfurihydrogenibium</taxon>
    </lineage>
</organism>
<accession>C1DVV5</accession>
<gene>
    <name evidence="1" type="ordered locus">SULAZ_1273</name>
</gene>
<dbReference type="STRING" id="204536.SULAZ_1273"/>
<dbReference type="OrthoDB" id="11772at2"/>
<dbReference type="InterPro" id="IPR016024">
    <property type="entry name" value="ARM-type_fold"/>
</dbReference>
<name>C1DVV5_SULAA</name>
<dbReference type="AlphaFoldDB" id="C1DVV5"/>
<evidence type="ECO:0000313" key="2">
    <source>
        <dbReference type="Proteomes" id="UP000001369"/>
    </source>
</evidence>
<evidence type="ECO:0008006" key="3">
    <source>
        <dbReference type="Google" id="ProtNLM"/>
    </source>
</evidence>
<evidence type="ECO:0000313" key="1">
    <source>
        <dbReference type="EMBL" id="ACN98933.1"/>
    </source>
</evidence>
<keyword evidence="2" id="KW-1185">Reference proteome</keyword>
<dbReference type="InterPro" id="IPR011989">
    <property type="entry name" value="ARM-like"/>
</dbReference>
<dbReference type="EMBL" id="CP001229">
    <property type="protein sequence ID" value="ACN98933.1"/>
    <property type="molecule type" value="Genomic_DNA"/>
</dbReference>
<dbReference type="HOGENOM" id="CLU_670696_0_0_0"/>